<evidence type="ECO:0000313" key="3">
    <source>
        <dbReference type="Proteomes" id="UP001642484"/>
    </source>
</evidence>
<accession>A0ABP0LBV6</accession>
<name>A0ABP0LBV6_9DINO</name>
<feature type="region of interest" description="Disordered" evidence="1">
    <location>
        <begin position="329"/>
        <end position="349"/>
    </location>
</feature>
<feature type="compositionally biased region" description="Low complexity" evidence="1">
    <location>
        <begin position="71"/>
        <end position="88"/>
    </location>
</feature>
<evidence type="ECO:0008006" key="4">
    <source>
        <dbReference type="Google" id="ProtNLM"/>
    </source>
</evidence>
<evidence type="ECO:0000313" key="2">
    <source>
        <dbReference type="EMBL" id="CAK9036227.1"/>
    </source>
</evidence>
<gene>
    <name evidence="2" type="ORF">CCMP2556_LOCUS20195</name>
</gene>
<dbReference type="Proteomes" id="UP001642484">
    <property type="component" value="Unassembled WGS sequence"/>
</dbReference>
<protein>
    <recommendedName>
        <fullName evidence="4">Reverse transcriptase Ty1/copia-type domain-containing protein</fullName>
    </recommendedName>
</protein>
<dbReference type="EMBL" id="CAXAMN010011780">
    <property type="protein sequence ID" value="CAK9036227.1"/>
    <property type="molecule type" value="Genomic_DNA"/>
</dbReference>
<keyword evidence="3" id="KW-1185">Reference proteome</keyword>
<feature type="compositionally biased region" description="Gly residues" evidence="1">
    <location>
        <begin position="334"/>
        <end position="343"/>
    </location>
</feature>
<organism evidence="2 3">
    <name type="scientific">Durusdinium trenchii</name>
    <dbReference type="NCBI Taxonomy" id="1381693"/>
    <lineage>
        <taxon>Eukaryota</taxon>
        <taxon>Sar</taxon>
        <taxon>Alveolata</taxon>
        <taxon>Dinophyceae</taxon>
        <taxon>Suessiales</taxon>
        <taxon>Symbiodiniaceae</taxon>
        <taxon>Durusdinium</taxon>
    </lineage>
</organism>
<proteinExistence type="predicted"/>
<feature type="region of interest" description="Disordered" evidence="1">
    <location>
        <begin position="485"/>
        <end position="519"/>
    </location>
</feature>
<evidence type="ECO:0000256" key="1">
    <source>
        <dbReference type="SAM" id="MobiDB-lite"/>
    </source>
</evidence>
<comment type="caution">
    <text evidence="2">The sequence shown here is derived from an EMBL/GenBank/DDBJ whole genome shotgun (WGS) entry which is preliminary data.</text>
</comment>
<reference evidence="2 3" key="1">
    <citation type="submission" date="2024-02" db="EMBL/GenBank/DDBJ databases">
        <authorList>
            <person name="Chen Y."/>
            <person name="Shah S."/>
            <person name="Dougan E. K."/>
            <person name="Thang M."/>
            <person name="Chan C."/>
        </authorList>
    </citation>
    <scope>NUCLEOTIDE SEQUENCE [LARGE SCALE GENOMIC DNA]</scope>
</reference>
<sequence length="1550" mass="172562">MASERETQIPSWDGNARALAALGLYEDKQGIKQHEKNFDLPDEEPRSERDDWWNHGYQDTETPQVPEDGMASAAAAADTSPAARTTPDGGDGSVGASTPHRRPPTDGTPSHRSVGVAMTDAPPGFGGIDEFSLADSFVLRGFRLLQSAGLNAEEKRDILPATKGSLEFDVVTKALQTLWDEQFLGRVTTSSRSPSPIHYTCTTPLRSMRSPIARPGGLRATMDTGLNKMMDGMNMNGMMVIGNWHEAHHGHAEQPPPDDPQDKELQDSLQAEKEAEGLATQAQRTWSEAQRATAAIRRDRGFGQQRPSSSNEIRCFRCGGSHLARDCTDRGFPKGKGYGGGKGNLSTSLTGRLRRGQACPCDGPPRHVEGERKRLDRLRRSRYCFCRTRRDVKNLIQSILTADSGAAVTIRKHLLRYTPKKGSSSAHTKADNAFMTNKVLTELQSLMKGHKPTAAICLAMQRKVDAEETLYNAIDFEIDRQKTQSNRGYAKSKAAPSQQTRIATPPSSPGTSSGWDLVTPHAPQAQVNNMTLDEKEQLMRLLPERRQVAVAAVPVPTEDLATAYELKKVKPVTHHVAKKVMLMATTMMMAASSMLNTFALDDSDGLWEMACSPHSWLSEAAARQGLNPSASTWRLAMTSARTAPGKNFELFDVNVVLNGYGSPCPVPSGAHGQLRTTQLQSVSFCSKPSVVVNARCSGRCITSWMRPLKKTLTLWSTGNGLILAMVGINDLCKPFMKLGMDWLPCRIDGCRYHLYDAHGDLLKKKWKELFHAQFRTKVCVGEHCHVRIEGQETQKTAYYPKQMVESIARFWAQQNTSNRQIRRMSMPLFAAEHEVPDSPEGELPPVAAEPPSREEQEKWHACLIHFHKAAGSTLVSGKLLRCSVHSVRPVTPTEKHELHNKEDITQRRSLSDLLPQREFTDITDEVPPPEHLSMTMRTVTMHLRQLLILKLLIPNVLDTMTMTSSGWNNWRRMPALRWLLWTALMAAEEVLSIESDIHLASHRQQKMFERNPILYLTKKMGSAEVQLQKLTPYQRALFERAKAKEVGSFIKNNALRKCLNDAEIRQAFGSNRIIKARWVLTWKATPPDELADARQSAVNDKNTVLDLDGSRKAKARIVLLGFQHPSLLDRSFKTSAPVMSTIGRNIMYLLATHHQWPIHGLDLATAFLQTAPTEADQEIWTSGVKELRDALHLSDNSVMRVLRNIYGSTTAPRGLWLSLHRKLLELEATPIMGERCLWAWFPKEHKDKHGRPCLLGAMGGHVDDFHVVGNPHSPEWATIYAKILGAYKWGTAKKDNLKTQVQPDGNFKIVIDQEAYIETAEDQNFRVRMLWSELHGCGLLCPERRADLVTMAEEQAQLVRGVVCTDSRGGYDAVELNESPLLGLSNIRAALQAFQLRDNLKRVGCELRWLASGYDLADALTKKRGEARIGLMKFLRTWLWSIAYDPNFVAAKKNKREGRNAIQKVDDALGHDSHPLQAHGAMDSYVEQTLILQAQHLAAADTLQALAIDASGYLSGNAAAEAEPAMREGLNLNVFVLVQHTHHGMSGSVI</sequence>
<feature type="region of interest" description="Disordered" evidence="1">
    <location>
        <begin position="33"/>
        <end position="115"/>
    </location>
</feature>
<feature type="compositionally biased region" description="Basic and acidic residues" evidence="1">
    <location>
        <begin position="33"/>
        <end position="53"/>
    </location>
</feature>